<dbReference type="EC" id="4.2.3.-" evidence="6"/>
<dbReference type="VEuPathDB" id="FungiDB:CC1G_09421"/>
<dbReference type="Gene3D" id="1.10.600.10">
    <property type="entry name" value="Farnesyl Diphosphate Synthase"/>
    <property type="match status" value="1"/>
</dbReference>
<organism evidence="7 8">
    <name type="scientific">Coprinopsis cinerea (strain Okayama-7 / 130 / ATCC MYA-4618 / FGSC 9003)</name>
    <name type="common">Inky cap fungus</name>
    <name type="synonym">Hormographiella aspergillata</name>
    <dbReference type="NCBI Taxonomy" id="240176"/>
    <lineage>
        <taxon>Eukaryota</taxon>
        <taxon>Fungi</taxon>
        <taxon>Dikarya</taxon>
        <taxon>Basidiomycota</taxon>
        <taxon>Agaricomycotina</taxon>
        <taxon>Agaricomycetes</taxon>
        <taxon>Agaricomycetidae</taxon>
        <taxon>Agaricales</taxon>
        <taxon>Agaricineae</taxon>
        <taxon>Psathyrellaceae</taxon>
        <taxon>Coprinopsis</taxon>
    </lineage>
</organism>
<dbReference type="OrthoDB" id="6486656at2759"/>
<comment type="cofactor">
    <cofactor evidence="1 6">
        <name>Mg(2+)</name>
        <dbReference type="ChEBI" id="CHEBI:18420"/>
    </cofactor>
</comment>
<evidence type="ECO:0000256" key="2">
    <source>
        <dbReference type="ARBA" id="ARBA00006333"/>
    </source>
</evidence>
<protein>
    <recommendedName>
        <fullName evidence="6">Terpene synthase</fullName>
        <ecNumber evidence="6">4.2.3.-</ecNumber>
    </recommendedName>
</protein>
<gene>
    <name evidence="7" type="ORF">CC1G_09421</name>
</gene>
<dbReference type="eggNOG" id="ENOG502SJ0F">
    <property type="taxonomic scope" value="Eukaryota"/>
</dbReference>
<dbReference type="GeneID" id="6010511"/>
<sequence>MVGSYTGKVIHVPALLESWPWPAAINPLYEQVQEESTSWFRKFDLYRDRKKQAIHDHLDTAKFGASVCPKADYALLRLATDYLHLGFWIDYFFDTSPSDVIRQLTESIAHLLESGDPRLDSSSPQSHIACMEILRDFRKRIETFNPSQEDLRRFVKEYRGFLEAELTQAIDHENKVIRDIESYLSIRRSTIAIRPGIALLGLALGIPQEILDDPYTDTLTNACLDMVIIQNDAYSWNVEQVRKADGHNIITVLMKQRDIDVQEAYEHAAQLHRETQEHFLELHAKRPDWGNEGSIQAFFDGLGEFVRGVDEWSSMCLGEHALSVGAGFLK</sequence>
<evidence type="ECO:0000256" key="5">
    <source>
        <dbReference type="ARBA" id="ARBA00023239"/>
    </source>
</evidence>
<dbReference type="GO" id="GO:0008299">
    <property type="term" value="P:isoprenoid biosynthetic process"/>
    <property type="evidence" value="ECO:0007669"/>
    <property type="project" value="UniProtKB-ARBA"/>
</dbReference>
<dbReference type="InterPro" id="IPR034686">
    <property type="entry name" value="Terpene_cyclase-like_2"/>
</dbReference>
<dbReference type="Pfam" id="PF19086">
    <property type="entry name" value="Terpene_syn_C_2"/>
    <property type="match status" value="1"/>
</dbReference>
<name>A8NIJ1_COPC7</name>
<comment type="caution">
    <text evidence="7">The sequence shown here is derived from an EMBL/GenBank/DDBJ whole genome shotgun (WGS) entry which is preliminary data.</text>
</comment>
<dbReference type="PANTHER" id="PTHR35201">
    <property type="entry name" value="TERPENE SYNTHASE"/>
    <property type="match status" value="1"/>
</dbReference>
<dbReference type="PANTHER" id="PTHR35201:SF4">
    <property type="entry name" value="BETA-PINACENE SYNTHASE-RELATED"/>
    <property type="match status" value="1"/>
</dbReference>
<dbReference type="OMA" id="CRTGCDL"/>
<dbReference type="InParanoid" id="A8NIJ1"/>
<dbReference type="Proteomes" id="UP000001861">
    <property type="component" value="Unassembled WGS sequence"/>
</dbReference>
<evidence type="ECO:0000256" key="6">
    <source>
        <dbReference type="RuleBase" id="RU366034"/>
    </source>
</evidence>
<keyword evidence="8" id="KW-1185">Reference proteome</keyword>
<dbReference type="GO" id="GO:0010333">
    <property type="term" value="F:terpene synthase activity"/>
    <property type="evidence" value="ECO:0007669"/>
    <property type="project" value="InterPro"/>
</dbReference>
<reference evidence="7 8" key="1">
    <citation type="journal article" date="2010" name="Proc. Natl. Acad. Sci. U.S.A.">
        <title>Insights into evolution of multicellular fungi from the assembled chromosomes of the mushroom Coprinopsis cinerea (Coprinus cinereus).</title>
        <authorList>
            <person name="Stajich J.E."/>
            <person name="Wilke S.K."/>
            <person name="Ahren D."/>
            <person name="Au C.H."/>
            <person name="Birren B.W."/>
            <person name="Borodovsky M."/>
            <person name="Burns C."/>
            <person name="Canback B."/>
            <person name="Casselton L.A."/>
            <person name="Cheng C.K."/>
            <person name="Deng J."/>
            <person name="Dietrich F.S."/>
            <person name="Fargo D.C."/>
            <person name="Farman M.L."/>
            <person name="Gathman A.C."/>
            <person name="Goldberg J."/>
            <person name="Guigo R."/>
            <person name="Hoegger P.J."/>
            <person name="Hooker J.B."/>
            <person name="Huggins A."/>
            <person name="James T.Y."/>
            <person name="Kamada T."/>
            <person name="Kilaru S."/>
            <person name="Kodira C."/>
            <person name="Kues U."/>
            <person name="Kupfer D."/>
            <person name="Kwan H.S."/>
            <person name="Lomsadze A."/>
            <person name="Li W."/>
            <person name="Lilly W.W."/>
            <person name="Ma L.J."/>
            <person name="Mackey A.J."/>
            <person name="Manning G."/>
            <person name="Martin F."/>
            <person name="Muraguchi H."/>
            <person name="Natvig D.O."/>
            <person name="Palmerini H."/>
            <person name="Ramesh M.A."/>
            <person name="Rehmeyer C.J."/>
            <person name="Roe B.A."/>
            <person name="Shenoy N."/>
            <person name="Stanke M."/>
            <person name="Ter-Hovhannisyan V."/>
            <person name="Tunlid A."/>
            <person name="Velagapudi R."/>
            <person name="Vision T.J."/>
            <person name="Zeng Q."/>
            <person name="Zolan M.E."/>
            <person name="Pukkila P.J."/>
        </authorList>
    </citation>
    <scope>NUCLEOTIDE SEQUENCE [LARGE SCALE GENOMIC DNA]</scope>
    <source>
        <strain evidence="8">Okayama-7 / 130 / ATCC MYA-4618 / FGSC 9003</strain>
    </source>
</reference>
<keyword evidence="4 6" id="KW-0460">Magnesium</keyword>
<evidence type="ECO:0000256" key="4">
    <source>
        <dbReference type="ARBA" id="ARBA00022842"/>
    </source>
</evidence>
<keyword evidence="5 6" id="KW-0456">Lyase</keyword>
<dbReference type="GO" id="GO:0046872">
    <property type="term" value="F:metal ion binding"/>
    <property type="evidence" value="ECO:0007669"/>
    <property type="project" value="UniProtKB-KW"/>
</dbReference>
<dbReference type="SUPFAM" id="SSF48576">
    <property type="entry name" value="Terpenoid synthases"/>
    <property type="match status" value="1"/>
</dbReference>
<dbReference type="InterPro" id="IPR008949">
    <property type="entry name" value="Isoprenoid_synthase_dom_sf"/>
</dbReference>
<evidence type="ECO:0000313" key="7">
    <source>
        <dbReference type="EMBL" id="EAU87802.1"/>
    </source>
</evidence>
<accession>A8NIJ1</accession>
<comment type="similarity">
    <text evidence="2 6">Belongs to the terpene synthase family.</text>
</comment>
<keyword evidence="3 6" id="KW-0479">Metal-binding</keyword>
<proteinExistence type="inferred from homology"/>
<evidence type="ECO:0000256" key="3">
    <source>
        <dbReference type="ARBA" id="ARBA00022723"/>
    </source>
</evidence>
<dbReference type="EMBL" id="AACS02000010">
    <property type="protein sequence ID" value="EAU87802.1"/>
    <property type="molecule type" value="Genomic_DNA"/>
</dbReference>
<evidence type="ECO:0000313" key="8">
    <source>
        <dbReference type="Proteomes" id="UP000001861"/>
    </source>
</evidence>
<dbReference type="AlphaFoldDB" id="A8NIJ1"/>
<evidence type="ECO:0000256" key="1">
    <source>
        <dbReference type="ARBA" id="ARBA00001946"/>
    </source>
</evidence>
<dbReference type="RefSeq" id="XP_001834007.1">
    <property type="nucleotide sequence ID" value="XM_001833955.1"/>
</dbReference>
<dbReference type="KEGG" id="cci:CC1G_09421"/>